<evidence type="ECO:0000313" key="2">
    <source>
        <dbReference type="Proteomes" id="UP000184233"/>
    </source>
</evidence>
<dbReference type="EMBL" id="MKVH01000024">
    <property type="protein sequence ID" value="OJX56801.1"/>
    <property type="molecule type" value="Genomic_DNA"/>
</dbReference>
<organism evidence="1 2">
    <name type="scientific">Candidatus Kapaibacterium thiocyanatum</name>
    <dbReference type="NCBI Taxonomy" id="1895771"/>
    <lineage>
        <taxon>Bacteria</taxon>
        <taxon>Pseudomonadati</taxon>
        <taxon>Candidatus Kapaibacteriota</taxon>
        <taxon>Candidatus Kapaibacteriia</taxon>
        <taxon>Candidatus Kapaibacteriales</taxon>
        <taxon>Candidatus Kapaibacteriaceae</taxon>
        <taxon>Candidatus Kapaibacterium</taxon>
    </lineage>
</organism>
<proteinExistence type="predicted"/>
<dbReference type="Proteomes" id="UP000184233">
    <property type="component" value="Unassembled WGS sequence"/>
</dbReference>
<evidence type="ECO:0000313" key="1">
    <source>
        <dbReference type="EMBL" id="OJX56801.1"/>
    </source>
</evidence>
<sequence length="473" mass="53419">MVTLRGEDEGRANVVYVFTDQRACYTCMLTLKSFCEVMAKRQVPVVFFVKGLSPSSTERFRKEQDVEATIVGDDMGAYFALFRIEKPTVLMLVNGNGVVEYIGIPGTANFDPAVIADKVGTPDTSKMGARYALEGVRHARIAKRVPLDTALDPSRNTSLKYQGEKGRFALFDHSSRKLHIVSDKGATLYTGRIAAKNIPYRPYGPTLIALDRERGLLVYDTDVETVYPYLFFYDYSTQNADTLVFPIAERQRTTHKILYDTRSGRYWIGRRPFNSSMDFIDDGASLLTLKDGTWHRQGRFDRIYFDGFNSSYYWQMFSLCKDGFLELQSMSDTLYVHDREGEIVRTIAVTLPPEHRIEWKNRMRTLTASSPLSQVKALGDSLVRPLKILCDSTSMTCYVFFQMPMSHYTGKRLPNGDNPPVTVGRSVNIETGALGEVFEIPLGVIVQDIDDGMAIATNFGSKQSELLWLTLPK</sequence>
<dbReference type="STRING" id="1895771.BGO89_09735"/>
<gene>
    <name evidence="1" type="ORF">BGO89_09735</name>
</gene>
<accession>A0A1M3KWF7</accession>
<reference evidence="1 2" key="1">
    <citation type="submission" date="2016-09" db="EMBL/GenBank/DDBJ databases">
        <title>Genome-resolved meta-omics ties microbial dynamics to process performance in biotechnology for thiocyanate degradation.</title>
        <authorList>
            <person name="Kantor R.S."/>
            <person name="Huddy R.J."/>
            <person name="Iyer R."/>
            <person name="Thomas B.C."/>
            <person name="Brown C.T."/>
            <person name="Anantharaman K."/>
            <person name="Tringe S."/>
            <person name="Hettich R.L."/>
            <person name="Harrison S.T."/>
            <person name="Banfield J.F."/>
        </authorList>
    </citation>
    <scope>NUCLEOTIDE SEQUENCE [LARGE SCALE GENOMIC DNA]</scope>
    <source>
        <strain evidence="1">59-99</strain>
    </source>
</reference>
<dbReference type="AlphaFoldDB" id="A0A1M3KWF7"/>
<name>A0A1M3KWF7_9BACT</name>
<protein>
    <submittedName>
        <fullName evidence="1">Uncharacterized protein</fullName>
    </submittedName>
</protein>
<comment type="caution">
    <text evidence="1">The sequence shown here is derived from an EMBL/GenBank/DDBJ whole genome shotgun (WGS) entry which is preliminary data.</text>
</comment>